<evidence type="ECO:0000259" key="4">
    <source>
        <dbReference type="Pfam" id="PF01551"/>
    </source>
</evidence>
<sequence>MRFARSSRIVALSATVALIAGGLSTSQADERDDLIRKQRQQEQQIQNLQSSLEGVNVDLQKTYVKLEETKAQIPGVQAELLVAQGELAAAQREQEQVAARLDAAKGELGTITTQIADGEAQLNETKDSLASIARAEYRGDNKISTIDLLVGAKSSDDFFNSLTASQAVHRIQSQTLTTVSQTTAGNKTRQRRQKAVEQTIGELKAEADKVVQTKAAKEAETSAKKAALEQLESSVTAQTVALESLKGEFQSSISSMNAAKNDTAAEIARIDAEAARQRAAANSGGGGQSGGGAPAPSGALIPPIPQPLVVTSPYGMRWYPFGGYFFHQGVDLRSACGNPQVAAASGTVASVRGAYGNDTHGNQIFINHGVIGGSSYITVYNHLSGFAVRVGQRVSQGQVIGYTGATGMVTGCHVHFEVWKNGDTINPMGLPGF</sequence>
<dbReference type="CDD" id="cd12797">
    <property type="entry name" value="M23_peptidase"/>
    <property type="match status" value="1"/>
</dbReference>
<comment type="caution">
    <text evidence="6">The sequence shown here is derived from an EMBL/GenBank/DDBJ whole genome shotgun (WGS) entry which is preliminary data.</text>
</comment>
<feature type="domain" description="M23ase beta-sheet core" evidence="4">
    <location>
        <begin position="326"/>
        <end position="427"/>
    </location>
</feature>
<gene>
    <name evidence="6" type="ORF">R6G80_03210</name>
    <name evidence="5" type="ORF">R6G86_01960</name>
</gene>
<reference evidence="6 7" key="1">
    <citation type="submission" date="2023-10" db="EMBL/GenBank/DDBJ databases">
        <title>Whole Genome based description of the genera Actinobaculum and Actinotignum reveals a complex phylogenetic relationship within the species included in the genus Actinotignum.</title>
        <authorList>
            <person name="Jensen C.S."/>
            <person name="Dargis R."/>
            <person name="Kemp M."/>
            <person name="Christensen J.J."/>
        </authorList>
    </citation>
    <scope>NUCLEOTIDE SEQUENCE</scope>
    <source>
        <strain evidence="6">SLA_B511</strain>
        <strain evidence="5 7">SLA_B974</strain>
    </source>
</reference>
<keyword evidence="3" id="KW-0732">Signal</keyword>
<evidence type="ECO:0000313" key="6">
    <source>
        <dbReference type="EMBL" id="MDY5154732.1"/>
    </source>
</evidence>
<dbReference type="SUPFAM" id="SSF51261">
    <property type="entry name" value="Duplicated hybrid motif"/>
    <property type="match status" value="1"/>
</dbReference>
<keyword evidence="1" id="KW-0175">Coiled coil</keyword>
<keyword evidence="7" id="KW-1185">Reference proteome</keyword>
<dbReference type="Gene3D" id="2.70.70.10">
    <property type="entry name" value="Glucose Permease (Domain IIA)"/>
    <property type="match status" value="1"/>
</dbReference>
<organism evidence="6 8">
    <name type="scientific">Actinotignum urinale</name>
    <dbReference type="NCBI Taxonomy" id="190146"/>
    <lineage>
        <taxon>Bacteria</taxon>
        <taxon>Bacillati</taxon>
        <taxon>Actinomycetota</taxon>
        <taxon>Actinomycetes</taxon>
        <taxon>Actinomycetales</taxon>
        <taxon>Actinomycetaceae</taxon>
        <taxon>Actinotignum</taxon>
    </lineage>
</organism>
<protein>
    <submittedName>
        <fullName evidence="6">Peptidoglycan DD-metalloendopeptidase family protein</fullName>
    </submittedName>
</protein>
<dbReference type="Gene3D" id="6.10.250.3150">
    <property type="match status" value="1"/>
</dbReference>
<feature type="coiled-coil region" evidence="1">
    <location>
        <begin position="31"/>
        <end position="58"/>
    </location>
</feature>
<dbReference type="PANTHER" id="PTHR21666">
    <property type="entry name" value="PEPTIDASE-RELATED"/>
    <property type="match status" value="1"/>
</dbReference>
<feature type="compositionally biased region" description="Gly residues" evidence="2">
    <location>
        <begin position="283"/>
        <end position="293"/>
    </location>
</feature>
<dbReference type="Proteomes" id="UP001275049">
    <property type="component" value="Unassembled WGS sequence"/>
</dbReference>
<dbReference type="EMBL" id="JAWNGA010000002">
    <property type="protein sequence ID" value="MDY5132512.1"/>
    <property type="molecule type" value="Genomic_DNA"/>
</dbReference>
<dbReference type="InterPro" id="IPR016047">
    <property type="entry name" value="M23ase_b-sheet_dom"/>
</dbReference>
<evidence type="ECO:0000256" key="3">
    <source>
        <dbReference type="SAM" id="SignalP"/>
    </source>
</evidence>
<accession>A0AAW9HLU4</accession>
<dbReference type="GO" id="GO:0004222">
    <property type="term" value="F:metalloendopeptidase activity"/>
    <property type="evidence" value="ECO:0007669"/>
    <property type="project" value="TreeGrafter"/>
</dbReference>
<dbReference type="InterPro" id="IPR050570">
    <property type="entry name" value="Cell_wall_metabolism_enzyme"/>
</dbReference>
<feature type="coiled-coil region" evidence="1">
    <location>
        <begin position="200"/>
        <end position="248"/>
    </location>
</feature>
<evidence type="ECO:0000313" key="5">
    <source>
        <dbReference type="EMBL" id="MDY5132512.1"/>
    </source>
</evidence>
<dbReference type="Proteomes" id="UP001281731">
    <property type="component" value="Unassembled WGS sequence"/>
</dbReference>
<evidence type="ECO:0000313" key="8">
    <source>
        <dbReference type="Proteomes" id="UP001281731"/>
    </source>
</evidence>
<feature type="signal peptide" evidence="3">
    <location>
        <begin position="1"/>
        <end position="28"/>
    </location>
</feature>
<evidence type="ECO:0000256" key="2">
    <source>
        <dbReference type="SAM" id="MobiDB-lite"/>
    </source>
</evidence>
<proteinExistence type="predicted"/>
<dbReference type="Pfam" id="PF01551">
    <property type="entry name" value="Peptidase_M23"/>
    <property type="match status" value="1"/>
</dbReference>
<name>A0AAW9HLU4_9ACTO</name>
<dbReference type="AlphaFoldDB" id="A0AAW9HLU4"/>
<dbReference type="PANTHER" id="PTHR21666:SF286">
    <property type="entry name" value="LIPOPROTEIN NLPD"/>
    <property type="match status" value="1"/>
</dbReference>
<evidence type="ECO:0000256" key="1">
    <source>
        <dbReference type="SAM" id="Coils"/>
    </source>
</evidence>
<dbReference type="EMBL" id="JAWNGC010000003">
    <property type="protein sequence ID" value="MDY5154732.1"/>
    <property type="molecule type" value="Genomic_DNA"/>
</dbReference>
<feature type="chain" id="PRO_5043454736" evidence="3">
    <location>
        <begin position="29"/>
        <end position="433"/>
    </location>
</feature>
<dbReference type="RefSeq" id="WP_022866607.1">
    <property type="nucleotide sequence ID" value="NZ_CAMYCL010000007.1"/>
</dbReference>
<dbReference type="InterPro" id="IPR011055">
    <property type="entry name" value="Dup_hybrid_motif"/>
</dbReference>
<feature type="region of interest" description="Disordered" evidence="2">
    <location>
        <begin position="276"/>
        <end position="298"/>
    </location>
</feature>
<evidence type="ECO:0000313" key="7">
    <source>
        <dbReference type="Proteomes" id="UP001275049"/>
    </source>
</evidence>